<evidence type="ECO:0000313" key="3">
    <source>
        <dbReference type="Proteomes" id="UP000538670"/>
    </source>
</evidence>
<keyword evidence="1" id="KW-0472">Membrane</keyword>
<name>A0A7W6ACQ4_9SPHN</name>
<sequence length="148" mass="16171">MLAVVLTFVPLLYLCILAAALVYIGVRGERAERACIIAITIGSLATGLAANKGPAWYEAEVGIFVVDVATLVAFIVIMAKSTRFWPLWITALQNIAVMTHLARFIKPQTVPMAYAVAEQLWVYIMLLILIVSVRQQRSRSASMSSATS</sequence>
<feature type="transmembrane region" description="Helical" evidence="1">
    <location>
        <begin position="33"/>
        <end position="50"/>
    </location>
</feature>
<keyword evidence="1" id="KW-1133">Transmembrane helix</keyword>
<feature type="transmembrane region" description="Helical" evidence="1">
    <location>
        <begin position="84"/>
        <end position="105"/>
    </location>
</feature>
<dbReference type="RefSeq" id="WP_183951997.1">
    <property type="nucleotide sequence ID" value="NZ_JACIDH010000009.1"/>
</dbReference>
<keyword evidence="3" id="KW-1185">Reference proteome</keyword>
<dbReference type="AlphaFoldDB" id="A0A7W6ACQ4"/>
<proteinExistence type="predicted"/>
<accession>A0A7W6ACQ4</accession>
<evidence type="ECO:0000256" key="1">
    <source>
        <dbReference type="SAM" id="Phobius"/>
    </source>
</evidence>
<feature type="transmembrane region" description="Helical" evidence="1">
    <location>
        <begin position="111"/>
        <end position="133"/>
    </location>
</feature>
<comment type="caution">
    <text evidence="2">The sequence shown here is derived from an EMBL/GenBank/DDBJ whole genome shotgun (WGS) entry which is preliminary data.</text>
</comment>
<evidence type="ECO:0000313" key="2">
    <source>
        <dbReference type="EMBL" id="MBB3879849.1"/>
    </source>
</evidence>
<organism evidence="2 3">
    <name type="scientific">Sphingomonas pseudosanguinis</name>
    <dbReference type="NCBI Taxonomy" id="413712"/>
    <lineage>
        <taxon>Bacteria</taxon>
        <taxon>Pseudomonadati</taxon>
        <taxon>Pseudomonadota</taxon>
        <taxon>Alphaproteobacteria</taxon>
        <taxon>Sphingomonadales</taxon>
        <taxon>Sphingomonadaceae</taxon>
        <taxon>Sphingomonas</taxon>
    </lineage>
</organism>
<keyword evidence="1" id="KW-0812">Transmembrane</keyword>
<feature type="transmembrane region" description="Helical" evidence="1">
    <location>
        <begin position="56"/>
        <end position="77"/>
    </location>
</feature>
<dbReference type="Proteomes" id="UP000538670">
    <property type="component" value="Unassembled WGS sequence"/>
</dbReference>
<protein>
    <submittedName>
        <fullName evidence="2">Uncharacterized protein</fullName>
    </submittedName>
</protein>
<gene>
    <name evidence="2" type="ORF">GGR48_002283</name>
</gene>
<dbReference type="EMBL" id="JACIDH010000009">
    <property type="protein sequence ID" value="MBB3879849.1"/>
    <property type="molecule type" value="Genomic_DNA"/>
</dbReference>
<feature type="transmembrane region" description="Helical" evidence="1">
    <location>
        <begin position="6"/>
        <end position="26"/>
    </location>
</feature>
<reference evidence="2 3" key="1">
    <citation type="submission" date="2020-08" db="EMBL/GenBank/DDBJ databases">
        <title>Genomic Encyclopedia of Type Strains, Phase IV (KMG-IV): sequencing the most valuable type-strain genomes for metagenomic binning, comparative biology and taxonomic classification.</title>
        <authorList>
            <person name="Goeker M."/>
        </authorList>
    </citation>
    <scope>NUCLEOTIDE SEQUENCE [LARGE SCALE GENOMIC DNA]</scope>
    <source>
        <strain evidence="2 3">DSM 19512</strain>
    </source>
</reference>